<keyword evidence="3" id="KW-1185">Reference proteome</keyword>
<feature type="compositionally biased region" description="Basic residues" evidence="1">
    <location>
        <begin position="1"/>
        <end position="10"/>
    </location>
</feature>
<gene>
    <name evidence="2" type="ORF">CVIRNUC_010482</name>
</gene>
<dbReference type="Proteomes" id="UP001314263">
    <property type="component" value="Unassembled WGS sequence"/>
</dbReference>
<evidence type="ECO:0000256" key="1">
    <source>
        <dbReference type="SAM" id="MobiDB-lite"/>
    </source>
</evidence>
<proteinExistence type="predicted"/>
<evidence type="ECO:0000313" key="3">
    <source>
        <dbReference type="Proteomes" id="UP001314263"/>
    </source>
</evidence>
<name>A0AAV1IMR0_9CHLO</name>
<comment type="caution">
    <text evidence="2">The sequence shown here is derived from an EMBL/GenBank/DDBJ whole genome shotgun (WGS) entry which is preliminary data.</text>
</comment>
<organism evidence="2 3">
    <name type="scientific">Coccomyxa viridis</name>
    <dbReference type="NCBI Taxonomy" id="1274662"/>
    <lineage>
        <taxon>Eukaryota</taxon>
        <taxon>Viridiplantae</taxon>
        <taxon>Chlorophyta</taxon>
        <taxon>core chlorophytes</taxon>
        <taxon>Trebouxiophyceae</taxon>
        <taxon>Trebouxiophyceae incertae sedis</taxon>
        <taxon>Coccomyxaceae</taxon>
        <taxon>Coccomyxa</taxon>
    </lineage>
</organism>
<protein>
    <submittedName>
        <fullName evidence="2">Uncharacterized protein</fullName>
    </submittedName>
</protein>
<dbReference type="AlphaFoldDB" id="A0AAV1IMR0"/>
<accession>A0AAV1IMR0</accession>
<dbReference type="EMBL" id="CAUYUE010000016">
    <property type="protein sequence ID" value="CAK0787264.1"/>
    <property type="molecule type" value="Genomic_DNA"/>
</dbReference>
<evidence type="ECO:0000313" key="2">
    <source>
        <dbReference type="EMBL" id="CAK0787264.1"/>
    </source>
</evidence>
<feature type="region of interest" description="Disordered" evidence="1">
    <location>
        <begin position="1"/>
        <end position="26"/>
    </location>
</feature>
<sequence>MAAAHAHAHAHAPQSPAEKGSAREEPWWVAQSKLESAPAPPYASRLTALQLVSELLLSLLQLSVRTKLLGNKPSKPTLGFTISRDVEYKMVAPKKADKPNQPSVPAEKIMLNPTNDMTLDDKLKALDALHTKAFAEKGRIKEGGVEVATFTRR</sequence>
<reference evidence="2 3" key="1">
    <citation type="submission" date="2023-10" db="EMBL/GenBank/DDBJ databases">
        <authorList>
            <person name="Maclean D."/>
            <person name="Macfadyen A."/>
        </authorList>
    </citation>
    <scope>NUCLEOTIDE SEQUENCE [LARGE SCALE GENOMIC DNA]</scope>
</reference>